<keyword evidence="6" id="KW-0413">Isomerase</keyword>
<dbReference type="InterPro" id="IPR001631">
    <property type="entry name" value="TopoI"/>
</dbReference>
<keyword evidence="4" id="KW-0799">Topoisomerase</keyword>
<name>A0A8J7AMX2_9CYAN</name>
<protein>
    <recommendedName>
        <fullName evidence="3">DNA topoisomerase</fullName>
        <ecNumber evidence="3">5.6.2.1</ecNumber>
    </recommendedName>
</protein>
<dbReference type="GO" id="GO:0003677">
    <property type="term" value="F:DNA binding"/>
    <property type="evidence" value="ECO:0007669"/>
    <property type="project" value="UniProtKB-KW"/>
</dbReference>
<comment type="similarity">
    <text evidence="2">Belongs to the type IB topoisomerase family.</text>
</comment>
<dbReference type="Pfam" id="PF01028">
    <property type="entry name" value="Topoisom_I"/>
    <property type="match status" value="1"/>
</dbReference>
<evidence type="ECO:0000256" key="4">
    <source>
        <dbReference type="ARBA" id="ARBA00023029"/>
    </source>
</evidence>
<dbReference type="InterPro" id="IPR014711">
    <property type="entry name" value="TopoI_cat_a-hlx-sub_euk"/>
</dbReference>
<feature type="domain" description="DNA topoisomerase IB N-terminal" evidence="8">
    <location>
        <begin position="49"/>
        <end position="97"/>
    </location>
</feature>
<reference evidence="9" key="1">
    <citation type="submission" date="2020-10" db="EMBL/GenBank/DDBJ databases">
        <authorList>
            <person name="Castelo-Branco R."/>
            <person name="Eusebio N."/>
            <person name="Adriana R."/>
            <person name="Vieira A."/>
            <person name="Brugerolle De Fraissinette N."/>
            <person name="Rezende De Castro R."/>
            <person name="Schneider M.P."/>
            <person name="Vasconcelos V."/>
            <person name="Leao P.N."/>
        </authorList>
    </citation>
    <scope>NUCLEOTIDE SEQUENCE</scope>
    <source>
        <strain evidence="9">LEGE 07310</strain>
    </source>
</reference>
<evidence type="ECO:0000256" key="5">
    <source>
        <dbReference type="ARBA" id="ARBA00023125"/>
    </source>
</evidence>
<dbReference type="SUPFAM" id="SSF56349">
    <property type="entry name" value="DNA breaking-rejoining enzymes"/>
    <property type="match status" value="1"/>
</dbReference>
<evidence type="ECO:0000256" key="6">
    <source>
        <dbReference type="ARBA" id="ARBA00023235"/>
    </source>
</evidence>
<dbReference type="Gene3D" id="3.30.66.10">
    <property type="entry name" value="DNA topoisomerase I domain"/>
    <property type="match status" value="1"/>
</dbReference>
<dbReference type="InterPro" id="IPR035447">
    <property type="entry name" value="DNA_topo_I_N_sf"/>
</dbReference>
<evidence type="ECO:0000313" key="10">
    <source>
        <dbReference type="Proteomes" id="UP000636505"/>
    </source>
</evidence>
<comment type="caution">
    <text evidence="9">The sequence shown here is derived from an EMBL/GenBank/DDBJ whole genome shotgun (WGS) entry which is preliminary data.</text>
</comment>
<dbReference type="EC" id="5.6.2.1" evidence="3"/>
<dbReference type="Gene3D" id="3.90.15.10">
    <property type="entry name" value="Topoisomerase I, Chain A, domain 3"/>
    <property type="match status" value="1"/>
</dbReference>
<evidence type="ECO:0000256" key="1">
    <source>
        <dbReference type="ARBA" id="ARBA00000213"/>
    </source>
</evidence>
<evidence type="ECO:0000256" key="3">
    <source>
        <dbReference type="ARBA" id="ARBA00012891"/>
    </source>
</evidence>
<evidence type="ECO:0000259" key="8">
    <source>
        <dbReference type="Pfam" id="PF21338"/>
    </source>
</evidence>
<dbReference type="AlphaFoldDB" id="A0A8J7AMX2"/>
<keyword evidence="10" id="KW-1185">Reference proteome</keyword>
<evidence type="ECO:0000313" key="9">
    <source>
        <dbReference type="EMBL" id="MBE9077910.1"/>
    </source>
</evidence>
<dbReference type="InterPro" id="IPR011010">
    <property type="entry name" value="DNA_brk_join_enz"/>
</dbReference>
<dbReference type="GO" id="GO:0003917">
    <property type="term" value="F:DNA topoisomerase type I (single strand cut, ATP-independent) activity"/>
    <property type="evidence" value="ECO:0007669"/>
    <property type="project" value="UniProtKB-EC"/>
</dbReference>
<dbReference type="GO" id="GO:0006265">
    <property type="term" value="P:DNA topological change"/>
    <property type="evidence" value="ECO:0007669"/>
    <property type="project" value="InterPro"/>
</dbReference>
<dbReference type="Gene3D" id="1.10.132.120">
    <property type="match status" value="1"/>
</dbReference>
<comment type="catalytic activity">
    <reaction evidence="1">
        <text>ATP-independent breakage of single-stranded DNA, followed by passage and rejoining.</text>
        <dbReference type="EC" id="5.6.2.1"/>
    </reaction>
</comment>
<dbReference type="EMBL" id="JADEXG010000023">
    <property type="protein sequence ID" value="MBE9077910.1"/>
    <property type="molecule type" value="Genomic_DNA"/>
</dbReference>
<dbReference type="InterPro" id="IPR013500">
    <property type="entry name" value="TopoI_cat_euk"/>
</dbReference>
<dbReference type="PROSITE" id="PS52038">
    <property type="entry name" value="TOPO_IB_2"/>
    <property type="match status" value="1"/>
</dbReference>
<dbReference type="Proteomes" id="UP000636505">
    <property type="component" value="Unassembled WGS sequence"/>
</dbReference>
<dbReference type="InterPro" id="IPR049331">
    <property type="entry name" value="Top1B_N_bact"/>
</dbReference>
<evidence type="ECO:0000259" key="7">
    <source>
        <dbReference type="Pfam" id="PF01028"/>
    </source>
</evidence>
<feature type="domain" description="DNA topoisomerase I catalytic core eukaryotic-type" evidence="7">
    <location>
        <begin position="109"/>
        <end position="314"/>
    </location>
</feature>
<keyword evidence="5" id="KW-0238">DNA-binding</keyword>
<sequence>MYVSTVLARHRALLPPLDPNDPQKVARAAGLRYVSDQQPGIQRQPWGQGFSYIDLDGSRIQPSPERDRIEALAIPPSWQEVWICKDPNGHLQATGRDQKGRKQYRYHPNWRQFRSQLKFNRMIPFGQTLPTLREQTQAHAQQRSLTREKIVATVVQLLDKTLIRVVNPEYAKSNGSFGLTTLRDRHVKIANGRVKFHFRGKSGVEHEVELADPRLAKVVKRCKEIPGYELFQYFDEDGARQTIDSGDVNDYLHAVTGEDFTAKDFRTWAGTVVATEALLQLGNWEKETDAKRNVTQAIKIAASRLGNRPATCRKYYVHPTIPETYLGGELLTLIAKTLDKADLAKIRLDRHEHSVLSILKLIE</sequence>
<gene>
    <name evidence="9" type="ORF">IQ241_11500</name>
</gene>
<dbReference type="PRINTS" id="PR00416">
    <property type="entry name" value="EUTPISMRASEI"/>
</dbReference>
<evidence type="ECO:0000256" key="2">
    <source>
        <dbReference type="ARBA" id="ARBA00006645"/>
    </source>
</evidence>
<dbReference type="SUPFAM" id="SSF55869">
    <property type="entry name" value="DNA topoisomerase I domain"/>
    <property type="match status" value="1"/>
</dbReference>
<organism evidence="9 10">
    <name type="scientific">Vasconcelosia minhoensis LEGE 07310</name>
    <dbReference type="NCBI Taxonomy" id="915328"/>
    <lineage>
        <taxon>Bacteria</taxon>
        <taxon>Bacillati</taxon>
        <taxon>Cyanobacteriota</taxon>
        <taxon>Cyanophyceae</taxon>
        <taxon>Nodosilineales</taxon>
        <taxon>Cymatolegaceae</taxon>
        <taxon>Vasconcelosia</taxon>
        <taxon>Vasconcelosia minhoensis</taxon>
    </lineage>
</organism>
<proteinExistence type="inferred from homology"/>
<dbReference type="Pfam" id="PF21338">
    <property type="entry name" value="Top1B_N_bact"/>
    <property type="match status" value="1"/>
</dbReference>
<accession>A0A8J7AMX2</accession>